<dbReference type="EMBL" id="JAGGNH010000001">
    <property type="protein sequence ID" value="KAJ0986972.1"/>
    <property type="molecule type" value="Genomic_DNA"/>
</dbReference>
<protein>
    <submittedName>
        <fullName evidence="3">Uncharacterized protein</fullName>
    </submittedName>
</protein>
<feature type="coiled-coil region" evidence="1">
    <location>
        <begin position="281"/>
        <end position="308"/>
    </location>
</feature>
<feature type="region of interest" description="Disordered" evidence="2">
    <location>
        <begin position="1"/>
        <end position="159"/>
    </location>
</feature>
<sequence>MATSAFKSTTKRSSVGGGGGGGGVDHRRSRSLSHGPGRYPPASPAVDSAELPTPRGRFVNTSRGSGFPEISLDDLADEFFKAGTDGDGDHRGGGVSPRRRGRSASRHEGVSGGDRLRRQRSVSVSRHRPSESNNDADRSQTASQTKLRPTSNGNLQQNKLTASNLLRRSMSHKDLFRSHDSYSSHSSTITDDELQSAPANRGGSEKTIQAVYAMKKSEHPTVDGDGSGVYEVMRKEVRHAVEEIRAELEKVMVKMEPEVVVNNDDTKLRGSDVIQSIFKIRRAYTTQLEESEKRRLDLLAELAVEEQRGQELSNIVRELLPAPKESAAPDRPSQTRRRMNDRSRNSKRLTEEAEKYFEDFLSNVEDTDISSYDGERSDASSIIRGCTNLREPGVHHLMDEGHCNMARATSIASETDGVVLPWLQWETSNDCSPTPCKTKVGTGILSDGTKTKDQMSACSNNNHPRSTLGSRVPENHGGDGTVTEGITSHRSGEPSTNFSRKPKESSFDIGEYMQLQHDEDLLFESVRQQQRIVTGCLLLCRRTRI</sequence>
<gene>
    <name evidence="3" type="ORF">J5N97_005328</name>
</gene>
<dbReference type="PANTHER" id="PTHR34466:SF1">
    <property type="entry name" value="OS06G0609800 PROTEIN"/>
    <property type="match status" value="1"/>
</dbReference>
<feature type="region of interest" description="Disordered" evidence="2">
    <location>
        <begin position="320"/>
        <end position="349"/>
    </location>
</feature>
<proteinExistence type="predicted"/>
<evidence type="ECO:0000256" key="1">
    <source>
        <dbReference type="SAM" id="Coils"/>
    </source>
</evidence>
<feature type="region of interest" description="Disordered" evidence="2">
    <location>
        <begin position="451"/>
        <end position="503"/>
    </location>
</feature>
<reference evidence="3" key="1">
    <citation type="submission" date="2021-03" db="EMBL/GenBank/DDBJ databases">
        <authorList>
            <person name="Li Z."/>
            <person name="Yang C."/>
        </authorList>
    </citation>
    <scope>NUCLEOTIDE SEQUENCE</scope>
    <source>
        <strain evidence="3">Dzin_1.0</strain>
        <tissue evidence="3">Leaf</tissue>
    </source>
</reference>
<dbReference type="PANTHER" id="PTHR34466">
    <property type="entry name" value="OS11G0129800 PROTEIN"/>
    <property type="match status" value="1"/>
</dbReference>
<organism evidence="3 4">
    <name type="scientific">Dioscorea zingiberensis</name>
    <dbReference type="NCBI Taxonomy" id="325984"/>
    <lineage>
        <taxon>Eukaryota</taxon>
        <taxon>Viridiplantae</taxon>
        <taxon>Streptophyta</taxon>
        <taxon>Embryophyta</taxon>
        <taxon>Tracheophyta</taxon>
        <taxon>Spermatophyta</taxon>
        <taxon>Magnoliopsida</taxon>
        <taxon>Liliopsida</taxon>
        <taxon>Dioscoreales</taxon>
        <taxon>Dioscoreaceae</taxon>
        <taxon>Dioscorea</taxon>
    </lineage>
</organism>
<evidence type="ECO:0000313" key="3">
    <source>
        <dbReference type="EMBL" id="KAJ0986972.1"/>
    </source>
</evidence>
<feature type="region of interest" description="Disordered" evidence="2">
    <location>
        <begin position="177"/>
        <end position="204"/>
    </location>
</feature>
<feature type="compositionally biased region" description="Polar residues" evidence="2">
    <location>
        <begin position="1"/>
        <end position="13"/>
    </location>
</feature>
<evidence type="ECO:0000256" key="2">
    <source>
        <dbReference type="SAM" id="MobiDB-lite"/>
    </source>
</evidence>
<accession>A0A9D5HSZ9</accession>
<dbReference type="AlphaFoldDB" id="A0A9D5HSZ9"/>
<comment type="caution">
    <text evidence="3">The sequence shown here is derived from an EMBL/GenBank/DDBJ whole genome shotgun (WGS) entry which is preliminary data.</text>
</comment>
<feature type="compositionally biased region" description="Polar residues" evidence="2">
    <location>
        <begin position="484"/>
        <end position="499"/>
    </location>
</feature>
<feature type="compositionally biased region" description="Basic and acidic residues" evidence="2">
    <location>
        <begin position="338"/>
        <end position="349"/>
    </location>
</feature>
<name>A0A9D5HSZ9_9LILI</name>
<reference evidence="3" key="2">
    <citation type="journal article" date="2022" name="Hortic Res">
        <title>The genome of Dioscorea zingiberensis sheds light on the biosynthesis, origin and evolution of the medicinally important diosgenin saponins.</title>
        <authorList>
            <person name="Li Y."/>
            <person name="Tan C."/>
            <person name="Li Z."/>
            <person name="Guo J."/>
            <person name="Li S."/>
            <person name="Chen X."/>
            <person name="Wang C."/>
            <person name="Dai X."/>
            <person name="Yang H."/>
            <person name="Song W."/>
            <person name="Hou L."/>
            <person name="Xu J."/>
            <person name="Tong Z."/>
            <person name="Xu A."/>
            <person name="Yuan X."/>
            <person name="Wang W."/>
            <person name="Yang Q."/>
            <person name="Chen L."/>
            <person name="Sun Z."/>
            <person name="Wang K."/>
            <person name="Pan B."/>
            <person name="Chen J."/>
            <person name="Bao Y."/>
            <person name="Liu F."/>
            <person name="Qi X."/>
            <person name="Gang D.R."/>
            <person name="Wen J."/>
            <person name="Li J."/>
        </authorList>
    </citation>
    <scope>NUCLEOTIDE SEQUENCE</scope>
    <source>
        <strain evidence="3">Dzin_1.0</strain>
    </source>
</reference>
<keyword evidence="1" id="KW-0175">Coiled coil</keyword>
<evidence type="ECO:0000313" key="4">
    <source>
        <dbReference type="Proteomes" id="UP001085076"/>
    </source>
</evidence>
<dbReference type="Proteomes" id="UP001085076">
    <property type="component" value="Miscellaneous, Linkage group lg01"/>
</dbReference>
<feature type="compositionally biased region" description="Polar residues" evidence="2">
    <location>
        <begin position="454"/>
        <end position="469"/>
    </location>
</feature>
<keyword evidence="4" id="KW-1185">Reference proteome</keyword>
<feature type="compositionally biased region" description="Polar residues" evidence="2">
    <location>
        <begin position="139"/>
        <end position="159"/>
    </location>
</feature>
<dbReference type="OrthoDB" id="1911931at2759"/>